<keyword evidence="2" id="KW-0479">Metal-binding</keyword>
<feature type="domain" description="Rieske" evidence="5">
    <location>
        <begin position="18"/>
        <end position="121"/>
    </location>
</feature>
<evidence type="ECO:0000259" key="5">
    <source>
        <dbReference type="PROSITE" id="PS51296"/>
    </source>
</evidence>
<keyword evidence="3" id="KW-0408">Iron</keyword>
<dbReference type="PANTHER" id="PTHR40261">
    <property type="match status" value="1"/>
</dbReference>
<keyword evidence="1" id="KW-0001">2Fe-2S</keyword>
<dbReference type="EMBL" id="CP012333">
    <property type="protein sequence ID" value="AKV03618.1"/>
    <property type="molecule type" value="Genomic_DNA"/>
</dbReference>
<dbReference type="AlphaFoldDB" id="A0A0K1QD13"/>
<dbReference type="STRING" id="1391654.AKJ09_10281"/>
<dbReference type="KEGG" id="llu:AKJ09_10281"/>
<evidence type="ECO:0000256" key="2">
    <source>
        <dbReference type="ARBA" id="ARBA00022723"/>
    </source>
</evidence>
<organism evidence="6 7">
    <name type="scientific">Labilithrix luteola</name>
    <dbReference type="NCBI Taxonomy" id="1391654"/>
    <lineage>
        <taxon>Bacteria</taxon>
        <taxon>Pseudomonadati</taxon>
        <taxon>Myxococcota</taxon>
        <taxon>Polyangia</taxon>
        <taxon>Polyangiales</taxon>
        <taxon>Labilitrichaceae</taxon>
        <taxon>Labilithrix</taxon>
    </lineage>
</organism>
<reference evidence="6 7" key="1">
    <citation type="submission" date="2015-08" db="EMBL/GenBank/DDBJ databases">
        <authorList>
            <person name="Babu N.S."/>
            <person name="Beckwith C.J."/>
            <person name="Beseler K.G."/>
            <person name="Brison A."/>
            <person name="Carone J.V."/>
            <person name="Caskin T.P."/>
            <person name="Diamond M."/>
            <person name="Durham M.E."/>
            <person name="Foxe J.M."/>
            <person name="Go M."/>
            <person name="Henderson B.A."/>
            <person name="Jones I.B."/>
            <person name="McGettigan J.A."/>
            <person name="Micheletti S.J."/>
            <person name="Nasrallah M.E."/>
            <person name="Ortiz D."/>
            <person name="Piller C.R."/>
            <person name="Privatt S.R."/>
            <person name="Schneider S.L."/>
            <person name="Sharp S."/>
            <person name="Smith T.C."/>
            <person name="Stanton J.D."/>
            <person name="Ullery H.E."/>
            <person name="Wilson R.J."/>
            <person name="Serrano M.G."/>
            <person name="Buck G."/>
            <person name="Lee V."/>
            <person name="Wang Y."/>
            <person name="Carvalho R."/>
            <person name="Voegtly L."/>
            <person name="Shi R."/>
            <person name="Duckworth R."/>
            <person name="Johnson A."/>
            <person name="Loviza R."/>
            <person name="Walstead R."/>
            <person name="Shah Z."/>
            <person name="Kiflezghi M."/>
            <person name="Wade K."/>
            <person name="Ball S.L."/>
            <person name="Bradley K.W."/>
            <person name="Asai D.J."/>
            <person name="Bowman C.A."/>
            <person name="Russell D.A."/>
            <person name="Pope W.H."/>
            <person name="Jacobs-Sera D."/>
            <person name="Hendrix R.W."/>
            <person name="Hatfull G.F."/>
        </authorList>
    </citation>
    <scope>NUCLEOTIDE SEQUENCE [LARGE SCALE GENOMIC DNA]</scope>
    <source>
        <strain evidence="6 7">DSM 27648</strain>
    </source>
</reference>
<dbReference type="InterPro" id="IPR036922">
    <property type="entry name" value="Rieske_2Fe-2S_sf"/>
</dbReference>
<accession>A0A0K1QD13</accession>
<dbReference type="InterPro" id="IPR017941">
    <property type="entry name" value="Rieske_2Fe-2S"/>
</dbReference>
<evidence type="ECO:0000256" key="1">
    <source>
        <dbReference type="ARBA" id="ARBA00022714"/>
    </source>
</evidence>
<dbReference type="Proteomes" id="UP000064967">
    <property type="component" value="Chromosome"/>
</dbReference>
<proteinExistence type="predicted"/>
<sequence length="122" mass="13248">MTTELRKRVYTTPPGVKLVPVASIPDPGARNVVLQIGEAFFHGFLVHKNGEVRGWVDRCPHHGLPLAQKLDQYLTPDASMIACSWHGALFRVEDGHCLGGPCVGGRLTPWPVEVLDGIVTTA</sequence>
<dbReference type="GO" id="GO:0051537">
    <property type="term" value="F:2 iron, 2 sulfur cluster binding"/>
    <property type="evidence" value="ECO:0007669"/>
    <property type="project" value="UniProtKB-KW"/>
</dbReference>
<keyword evidence="4" id="KW-0411">Iron-sulfur</keyword>
<gene>
    <name evidence="6" type="ORF">AKJ09_10281</name>
</gene>
<evidence type="ECO:0000256" key="4">
    <source>
        <dbReference type="ARBA" id="ARBA00023014"/>
    </source>
</evidence>
<evidence type="ECO:0000313" key="6">
    <source>
        <dbReference type="EMBL" id="AKV03618.1"/>
    </source>
</evidence>
<dbReference type="GO" id="GO:0046872">
    <property type="term" value="F:metal ion binding"/>
    <property type="evidence" value="ECO:0007669"/>
    <property type="project" value="UniProtKB-KW"/>
</dbReference>
<name>A0A0K1QD13_9BACT</name>
<dbReference type="PANTHER" id="PTHR40261:SF1">
    <property type="entry name" value="RIESKE DOMAIN-CONTAINING PROTEIN"/>
    <property type="match status" value="1"/>
</dbReference>
<dbReference type="CDD" id="cd03467">
    <property type="entry name" value="Rieske"/>
    <property type="match status" value="1"/>
</dbReference>
<dbReference type="Pfam" id="PF00355">
    <property type="entry name" value="Rieske"/>
    <property type="match status" value="1"/>
</dbReference>
<dbReference type="SUPFAM" id="SSF50022">
    <property type="entry name" value="ISP domain"/>
    <property type="match status" value="1"/>
</dbReference>
<keyword evidence="7" id="KW-1185">Reference proteome</keyword>
<dbReference type="RefSeq" id="WP_146654359.1">
    <property type="nucleotide sequence ID" value="NZ_CP012333.1"/>
</dbReference>
<dbReference type="PROSITE" id="PS51296">
    <property type="entry name" value="RIESKE"/>
    <property type="match status" value="1"/>
</dbReference>
<dbReference type="OrthoDB" id="9800776at2"/>
<evidence type="ECO:0000256" key="3">
    <source>
        <dbReference type="ARBA" id="ARBA00023004"/>
    </source>
</evidence>
<evidence type="ECO:0000313" key="7">
    <source>
        <dbReference type="Proteomes" id="UP000064967"/>
    </source>
</evidence>
<dbReference type="PATRIC" id="fig|1391654.3.peg.10417"/>
<protein>
    <submittedName>
        <fullName evidence="6">Ferredoxin, 2Fe-2S</fullName>
    </submittedName>
</protein>
<dbReference type="Gene3D" id="2.102.10.10">
    <property type="entry name" value="Rieske [2Fe-2S] iron-sulphur domain"/>
    <property type="match status" value="1"/>
</dbReference>